<evidence type="ECO:0000256" key="5">
    <source>
        <dbReference type="ARBA" id="ARBA00023242"/>
    </source>
</evidence>
<keyword evidence="9" id="KW-1185">Reference proteome</keyword>
<comment type="caution">
    <text evidence="8">The sequence shown here is derived from an EMBL/GenBank/DDBJ whole genome shotgun (WGS) entry which is preliminary data.</text>
</comment>
<keyword evidence="4" id="KW-0804">Transcription</keyword>
<evidence type="ECO:0000256" key="6">
    <source>
        <dbReference type="SAM" id="MobiDB-lite"/>
    </source>
</evidence>
<dbReference type="Gene3D" id="2.40.330.10">
    <property type="entry name" value="DNA-binding pseudobarrel domain"/>
    <property type="match status" value="2"/>
</dbReference>
<accession>A0AAW1WUR9</accession>
<evidence type="ECO:0000313" key="8">
    <source>
        <dbReference type="EMBL" id="KAK9927137.1"/>
    </source>
</evidence>
<keyword evidence="3" id="KW-0238">DNA-binding</keyword>
<dbReference type="CDD" id="cd10017">
    <property type="entry name" value="B3_DNA"/>
    <property type="match status" value="2"/>
</dbReference>
<evidence type="ECO:0000259" key="7">
    <source>
        <dbReference type="PROSITE" id="PS50863"/>
    </source>
</evidence>
<evidence type="ECO:0000256" key="1">
    <source>
        <dbReference type="ARBA" id="ARBA00004123"/>
    </source>
</evidence>
<name>A0AAW1WUR9_RUBAR</name>
<feature type="region of interest" description="Disordered" evidence="6">
    <location>
        <begin position="117"/>
        <end position="138"/>
    </location>
</feature>
<dbReference type="PANTHER" id="PTHR31920">
    <property type="entry name" value="B3 DOMAIN-CONTAINING"/>
    <property type="match status" value="1"/>
</dbReference>
<dbReference type="Pfam" id="PF02362">
    <property type="entry name" value="B3"/>
    <property type="match status" value="2"/>
</dbReference>
<dbReference type="InterPro" id="IPR050655">
    <property type="entry name" value="Plant_B3_domain"/>
</dbReference>
<dbReference type="AlphaFoldDB" id="A0AAW1WUR9"/>
<comment type="subcellular location">
    <subcellularLocation>
        <location evidence="1">Nucleus</location>
    </subcellularLocation>
</comment>
<evidence type="ECO:0000256" key="2">
    <source>
        <dbReference type="ARBA" id="ARBA00023015"/>
    </source>
</evidence>
<feature type="compositionally biased region" description="Basic residues" evidence="6">
    <location>
        <begin position="123"/>
        <end position="134"/>
    </location>
</feature>
<organism evidence="8 9">
    <name type="scientific">Rubus argutus</name>
    <name type="common">Southern blackberry</name>
    <dbReference type="NCBI Taxonomy" id="59490"/>
    <lineage>
        <taxon>Eukaryota</taxon>
        <taxon>Viridiplantae</taxon>
        <taxon>Streptophyta</taxon>
        <taxon>Embryophyta</taxon>
        <taxon>Tracheophyta</taxon>
        <taxon>Spermatophyta</taxon>
        <taxon>Magnoliopsida</taxon>
        <taxon>eudicotyledons</taxon>
        <taxon>Gunneridae</taxon>
        <taxon>Pentapetalae</taxon>
        <taxon>rosids</taxon>
        <taxon>fabids</taxon>
        <taxon>Rosales</taxon>
        <taxon>Rosaceae</taxon>
        <taxon>Rosoideae</taxon>
        <taxon>Rosoideae incertae sedis</taxon>
        <taxon>Rubus</taxon>
    </lineage>
</organism>
<dbReference type="GO" id="GO:0003677">
    <property type="term" value="F:DNA binding"/>
    <property type="evidence" value="ECO:0007669"/>
    <property type="project" value="UniProtKB-KW"/>
</dbReference>
<keyword evidence="2" id="KW-0805">Transcription regulation</keyword>
<gene>
    <name evidence="8" type="ORF">M0R45_024337</name>
</gene>
<protein>
    <recommendedName>
        <fullName evidence="7">TF-B3 domain-containing protein</fullName>
    </recommendedName>
</protein>
<reference evidence="8 9" key="1">
    <citation type="journal article" date="2023" name="G3 (Bethesda)">
        <title>A chromosome-length genome assembly and annotation of blackberry (Rubus argutus, cv. 'Hillquist').</title>
        <authorList>
            <person name="Bruna T."/>
            <person name="Aryal R."/>
            <person name="Dudchenko O."/>
            <person name="Sargent D.J."/>
            <person name="Mead D."/>
            <person name="Buti M."/>
            <person name="Cavallini A."/>
            <person name="Hytonen T."/>
            <person name="Andres J."/>
            <person name="Pham M."/>
            <person name="Weisz D."/>
            <person name="Mascagni F."/>
            <person name="Usai G."/>
            <person name="Natali L."/>
            <person name="Bassil N."/>
            <person name="Fernandez G.E."/>
            <person name="Lomsadze A."/>
            <person name="Armour M."/>
            <person name="Olukolu B."/>
            <person name="Poorten T."/>
            <person name="Britton C."/>
            <person name="Davik J."/>
            <person name="Ashrafi H."/>
            <person name="Aiden E.L."/>
            <person name="Borodovsky M."/>
            <person name="Worthington M."/>
        </authorList>
    </citation>
    <scope>NUCLEOTIDE SEQUENCE [LARGE SCALE GENOMIC DNA]</scope>
    <source>
        <strain evidence="8">PI 553951</strain>
    </source>
</reference>
<dbReference type="SUPFAM" id="SSF101936">
    <property type="entry name" value="DNA-binding pseudobarrel domain"/>
    <property type="match status" value="2"/>
</dbReference>
<dbReference type="SMART" id="SM01019">
    <property type="entry name" value="B3"/>
    <property type="match status" value="2"/>
</dbReference>
<feature type="domain" description="TF-B3" evidence="7">
    <location>
        <begin position="197"/>
        <end position="256"/>
    </location>
</feature>
<evidence type="ECO:0000256" key="3">
    <source>
        <dbReference type="ARBA" id="ARBA00023125"/>
    </source>
</evidence>
<feature type="domain" description="TF-B3" evidence="7">
    <location>
        <begin position="9"/>
        <end position="103"/>
    </location>
</feature>
<evidence type="ECO:0000256" key="4">
    <source>
        <dbReference type="ARBA" id="ARBA00023163"/>
    </source>
</evidence>
<keyword evidence="5" id="KW-0539">Nucleus</keyword>
<dbReference type="InterPro" id="IPR015300">
    <property type="entry name" value="DNA-bd_pseudobarrel_sf"/>
</dbReference>
<evidence type="ECO:0000313" key="9">
    <source>
        <dbReference type="Proteomes" id="UP001457282"/>
    </source>
</evidence>
<dbReference type="Proteomes" id="UP001457282">
    <property type="component" value="Unassembled WGS sequence"/>
</dbReference>
<dbReference type="EMBL" id="JBEDUW010000005">
    <property type="protein sequence ID" value="KAK9927137.1"/>
    <property type="molecule type" value="Genomic_DNA"/>
</dbReference>
<proteinExistence type="predicted"/>
<sequence length="256" mass="29458">MARRASKKPAFFMVITPGFNTDDLRIPPEFRKYMMNELSERATLEVCSSKCSWTVQVSQIEGDIYFRNGWQEFIRDNSLGDFEFLVFRYERAMHFSIQIFDKTACMRDNFLENSTVANTTNRPRGRPRKCKHSAAGKNIPSCQSTELKEIKEGEEDYQDSEEEAATLPKSEFPSFTSIIGAGSYNVFRQTSQGYYYIVLKNSEGRKWKVNVVPNSPTVKLSGGWGKFKRANRINFGDTCIFELVKKNTMVVHIIPK</sequence>
<dbReference type="InterPro" id="IPR003340">
    <property type="entry name" value="B3_DNA-bd"/>
</dbReference>
<dbReference type="PROSITE" id="PS50863">
    <property type="entry name" value="B3"/>
    <property type="match status" value="2"/>
</dbReference>
<dbReference type="GO" id="GO:0005634">
    <property type="term" value="C:nucleus"/>
    <property type="evidence" value="ECO:0007669"/>
    <property type="project" value="UniProtKB-SubCell"/>
</dbReference>
<dbReference type="PANTHER" id="PTHR31920:SF122">
    <property type="entry name" value="B3 DOMAIN-CONTAINING PROTEIN REM23"/>
    <property type="match status" value="1"/>
</dbReference>